<accession>A0A3L5TQL2</accession>
<reference evidence="2 3" key="1">
    <citation type="journal article" date="2016" name="PLoS ONE">
        <title>A First Insight into the Genome of the Filter-Feeder Mussel Mytilus galloprovincialis.</title>
        <authorList>
            <person name="Murgarella M."/>
            <person name="Puiu D."/>
            <person name="Novoa B."/>
            <person name="Figueras A."/>
            <person name="Posada D."/>
            <person name="Canchaya C."/>
        </authorList>
    </citation>
    <scope>NUCLEOTIDE SEQUENCE [LARGE SCALE GENOMIC DNA]</scope>
    <source>
        <tissue evidence="2">Muscle</tissue>
    </source>
</reference>
<feature type="non-terminal residue" evidence="2">
    <location>
        <position position="1"/>
    </location>
</feature>
<feature type="chain" id="PRO_5018243248" evidence="1">
    <location>
        <begin position="19"/>
        <end position="134"/>
    </location>
</feature>
<protein>
    <submittedName>
        <fullName evidence="2">Uncharacterized protein</fullName>
    </submittedName>
</protein>
<dbReference type="EMBL" id="KV591808">
    <property type="protein sequence ID" value="OPL21425.1"/>
    <property type="molecule type" value="Genomic_DNA"/>
</dbReference>
<evidence type="ECO:0000313" key="3">
    <source>
        <dbReference type="Proteomes" id="UP000266721"/>
    </source>
</evidence>
<keyword evidence="1" id="KW-0732">Signal</keyword>
<dbReference type="Proteomes" id="UP000266721">
    <property type="component" value="Unassembled WGS sequence"/>
</dbReference>
<keyword evidence="3" id="KW-1185">Reference proteome</keyword>
<dbReference type="SUPFAM" id="SSF52047">
    <property type="entry name" value="RNI-like"/>
    <property type="match status" value="1"/>
</dbReference>
<dbReference type="AlphaFoldDB" id="A0A3L5TQL2"/>
<dbReference type="SMR" id="A0A3L5TQL2"/>
<feature type="non-terminal residue" evidence="2">
    <location>
        <position position="134"/>
    </location>
</feature>
<dbReference type="Gene3D" id="3.80.10.10">
    <property type="entry name" value="Ribonuclease Inhibitor"/>
    <property type="match status" value="1"/>
</dbReference>
<name>A0A3L5TQL2_MYTGA</name>
<proteinExistence type="predicted"/>
<comment type="caution">
    <text evidence="2">The sequence shown here is derived from an EMBL/GenBank/DDBJ whole genome shotgun (WGS) entry which is preliminary data.</text>
</comment>
<dbReference type="InterPro" id="IPR032675">
    <property type="entry name" value="LRR_dom_sf"/>
</dbReference>
<feature type="signal peptide" evidence="1">
    <location>
        <begin position="1"/>
        <end position="18"/>
    </location>
</feature>
<gene>
    <name evidence="2" type="ORF">AM593_05783</name>
</gene>
<sequence>LMSPGQFVLWRRLGVSITALCLESCHNVSDQVVKSALRHIPTLQHLNVSSCDSLTETVFLLNEELQKEREFTPSHDTSHHYECSLISVDVSGCRGITATAVRHLTSLTGPTLKNVNLSWTSNDDFVCSLTSLHG</sequence>
<organism evidence="2 3">
    <name type="scientific">Mytilus galloprovincialis</name>
    <name type="common">Mediterranean mussel</name>
    <dbReference type="NCBI Taxonomy" id="29158"/>
    <lineage>
        <taxon>Eukaryota</taxon>
        <taxon>Metazoa</taxon>
        <taxon>Spiralia</taxon>
        <taxon>Lophotrochozoa</taxon>
        <taxon>Mollusca</taxon>
        <taxon>Bivalvia</taxon>
        <taxon>Autobranchia</taxon>
        <taxon>Pteriomorphia</taxon>
        <taxon>Mytilida</taxon>
        <taxon>Mytiloidea</taxon>
        <taxon>Mytilidae</taxon>
        <taxon>Mytilinae</taxon>
        <taxon>Mytilus</taxon>
    </lineage>
</organism>
<evidence type="ECO:0000313" key="2">
    <source>
        <dbReference type="EMBL" id="OPL21425.1"/>
    </source>
</evidence>
<evidence type="ECO:0000256" key="1">
    <source>
        <dbReference type="SAM" id="SignalP"/>
    </source>
</evidence>